<keyword evidence="1" id="KW-0805">Transcription regulation</keyword>
<keyword evidence="2" id="KW-0238">DNA-binding</keyword>
<gene>
    <name evidence="6" type="ORF">AQ619_17880</name>
</gene>
<dbReference type="GO" id="GO:0003700">
    <property type="term" value="F:DNA-binding transcription factor activity"/>
    <property type="evidence" value="ECO:0007669"/>
    <property type="project" value="InterPro"/>
</dbReference>
<name>A0A0P0P3F5_9CAUL</name>
<dbReference type="InterPro" id="IPR009057">
    <property type="entry name" value="Homeodomain-like_sf"/>
</dbReference>
<keyword evidence="4" id="KW-0472">Membrane</keyword>
<evidence type="ECO:0000259" key="5">
    <source>
        <dbReference type="PROSITE" id="PS01124"/>
    </source>
</evidence>
<dbReference type="SUPFAM" id="SSF46689">
    <property type="entry name" value="Homeodomain-like"/>
    <property type="match status" value="1"/>
</dbReference>
<evidence type="ECO:0000256" key="1">
    <source>
        <dbReference type="ARBA" id="ARBA00023015"/>
    </source>
</evidence>
<dbReference type="RefSeq" id="WP_062150925.1">
    <property type="nucleotide sequence ID" value="NZ_CP013002.1"/>
</dbReference>
<dbReference type="GO" id="GO:0043565">
    <property type="term" value="F:sequence-specific DNA binding"/>
    <property type="evidence" value="ECO:0007669"/>
    <property type="project" value="InterPro"/>
</dbReference>
<dbReference type="KEGG" id="chq:AQ619_17880"/>
<dbReference type="Pfam" id="PF12833">
    <property type="entry name" value="HTH_18"/>
    <property type="match status" value="1"/>
</dbReference>
<dbReference type="Proteomes" id="UP000056905">
    <property type="component" value="Chromosome"/>
</dbReference>
<dbReference type="PROSITE" id="PS01124">
    <property type="entry name" value="HTH_ARAC_FAMILY_2"/>
    <property type="match status" value="1"/>
</dbReference>
<protein>
    <submittedName>
        <fullName evidence="6">AraC family transcriptional regulator</fullName>
    </submittedName>
</protein>
<feature type="transmembrane region" description="Helical" evidence="4">
    <location>
        <begin position="144"/>
        <end position="163"/>
    </location>
</feature>
<reference evidence="6 7" key="1">
    <citation type="submission" date="2015-10" db="EMBL/GenBank/DDBJ databases">
        <title>Conservation of the essential genome among Caulobacter and Brevundimonas species.</title>
        <authorList>
            <person name="Scott D."/>
            <person name="Ely B."/>
        </authorList>
    </citation>
    <scope>NUCLEOTIDE SEQUENCE [LARGE SCALE GENOMIC DNA]</scope>
    <source>
        <strain evidence="6 7">CB4</strain>
    </source>
</reference>
<keyword evidence="3" id="KW-0804">Transcription</keyword>
<feature type="domain" description="HTH araC/xylS-type" evidence="5">
    <location>
        <begin position="236"/>
        <end position="326"/>
    </location>
</feature>
<dbReference type="AlphaFoldDB" id="A0A0P0P3F5"/>
<evidence type="ECO:0000313" key="6">
    <source>
        <dbReference type="EMBL" id="ALL15080.1"/>
    </source>
</evidence>
<sequence length="331" mass="35696">MRAEGLGTTPRSGGRPDDTLLYGALFAAAVGAFCLSQIIGRRLGLVSELVAVAGDATCGWSWLLVRALFQPARPRRELWPLGLVLILVASGAVLRWSGASAGPLPRMVGNLGELVSSALLLLAAIEPLKGLNSSLNRGEQGFRLTFMAGYLASLAIAVIWVSGAPAGELTAQERMAIRTACAIFSLLGMGAAIWYRHRHPLSVTRPERQRDRTSDANGLAPALRQLMVQDGLYTRQSLKVADVARRLGEPDYKITACITGPLGFRNFNQMANHFRITEAKRQLADPAYEHLPILTIAYDCGFGSIGPFNRAFKLETGLTPQQFRKASSVPG</sequence>
<feature type="transmembrane region" description="Helical" evidence="4">
    <location>
        <begin position="175"/>
        <end position="195"/>
    </location>
</feature>
<dbReference type="Gene3D" id="1.10.10.60">
    <property type="entry name" value="Homeodomain-like"/>
    <property type="match status" value="1"/>
</dbReference>
<keyword evidence="4" id="KW-1133">Transmembrane helix</keyword>
<dbReference type="OrthoDB" id="5492415at2"/>
<dbReference type="EMBL" id="CP013002">
    <property type="protein sequence ID" value="ALL15080.1"/>
    <property type="molecule type" value="Genomic_DNA"/>
</dbReference>
<dbReference type="InterPro" id="IPR018060">
    <property type="entry name" value="HTH_AraC"/>
</dbReference>
<evidence type="ECO:0000313" key="7">
    <source>
        <dbReference type="Proteomes" id="UP000056905"/>
    </source>
</evidence>
<evidence type="ECO:0000256" key="2">
    <source>
        <dbReference type="ARBA" id="ARBA00023125"/>
    </source>
</evidence>
<feature type="transmembrane region" description="Helical" evidence="4">
    <location>
        <begin position="45"/>
        <end position="65"/>
    </location>
</feature>
<evidence type="ECO:0000256" key="3">
    <source>
        <dbReference type="ARBA" id="ARBA00023163"/>
    </source>
</evidence>
<evidence type="ECO:0000256" key="4">
    <source>
        <dbReference type="SAM" id="Phobius"/>
    </source>
</evidence>
<dbReference type="InterPro" id="IPR018062">
    <property type="entry name" value="HTH_AraC-typ_CS"/>
</dbReference>
<keyword evidence="4" id="KW-0812">Transmembrane</keyword>
<feature type="transmembrane region" description="Helical" evidence="4">
    <location>
        <begin position="77"/>
        <end position="94"/>
    </location>
</feature>
<dbReference type="PANTHER" id="PTHR43280:SF29">
    <property type="entry name" value="ARAC-FAMILY TRANSCRIPTIONAL REGULATOR"/>
    <property type="match status" value="1"/>
</dbReference>
<accession>A0A0P0P3F5</accession>
<feature type="transmembrane region" description="Helical" evidence="4">
    <location>
        <begin position="20"/>
        <end position="39"/>
    </location>
</feature>
<proteinExistence type="predicted"/>
<dbReference type="PROSITE" id="PS00041">
    <property type="entry name" value="HTH_ARAC_FAMILY_1"/>
    <property type="match status" value="1"/>
</dbReference>
<dbReference type="STRING" id="69395.AQ619_17880"/>
<organism evidence="6 7">
    <name type="scientific">Caulobacter henricii</name>
    <dbReference type="NCBI Taxonomy" id="69395"/>
    <lineage>
        <taxon>Bacteria</taxon>
        <taxon>Pseudomonadati</taxon>
        <taxon>Pseudomonadota</taxon>
        <taxon>Alphaproteobacteria</taxon>
        <taxon>Caulobacterales</taxon>
        <taxon>Caulobacteraceae</taxon>
        <taxon>Caulobacter</taxon>
    </lineage>
</organism>
<dbReference type="PANTHER" id="PTHR43280">
    <property type="entry name" value="ARAC-FAMILY TRANSCRIPTIONAL REGULATOR"/>
    <property type="match status" value="1"/>
</dbReference>
<keyword evidence="7" id="KW-1185">Reference proteome</keyword>
<dbReference type="SMART" id="SM00342">
    <property type="entry name" value="HTH_ARAC"/>
    <property type="match status" value="1"/>
</dbReference>